<dbReference type="PANTHER" id="PTHR46148">
    <property type="entry name" value="CHROMO DOMAIN-CONTAINING PROTEIN"/>
    <property type="match status" value="1"/>
</dbReference>
<dbReference type="Pfam" id="PF24626">
    <property type="entry name" value="SH3_Tf2-1"/>
    <property type="match status" value="1"/>
</dbReference>
<dbReference type="Gene3D" id="3.30.420.10">
    <property type="entry name" value="Ribonuclease H-like superfamily/Ribonuclease H"/>
    <property type="match status" value="1"/>
</dbReference>
<feature type="compositionally biased region" description="Basic and acidic residues" evidence="1">
    <location>
        <begin position="698"/>
        <end position="715"/>
    </location>
</feature>
<feature type="region of interest" description="Disordered" evidence="1">
    <location>
        <begin position="698"/>
        <end position="721"/>
    </location>
</feature>
<comment type="caution">
    <text evidence="3">The sequence shown here is derived from an EMBL/GenBank/DDBJ whole genome shotgun (WGS) entry which is preliminary data.</text>
</comment>
<feature type="region of interest" description="Disordered" evidence="1">
    <location>
        <begin position="282"/>
        <end position="322"/>
    </location>
</feature>
<feature type="domain" description="Tf2-1-like SH3-like" evidence="2">
    <location>
        <begin position="591"/>
        <end position="654"/>
    </location>
</feature>
<dbReference type="GO" id="GO:0003676">
    <property type="term" value="F:nucleic acid binding"/>
    <property type="evidence" value="ECO:0007669"/>
    <property type="project" value="InterPro"/>
</dbReference>
<gene>
    <name evidence="3" type="ORF">Tci_007936</name>
</gene>
<dbReference type="PANTHER" id="PTHR46148:SF59">
    <property type="entry name" value="NUCLEOTIDYLTRANSFERASE, RIBONUCLEASE H"/>
    <property type="match status" value="1"/>
</dbReference>
<dbReference type="GO" id="GO:0003964">
    <property type="term" value="F:RNA-directed DNA polymerase activity"/>
    <property type="evidence" value="ECO:0007669"/>
    <property type="project" value="UniProtKB-KW"/>
</dbReference>
<name>A0A6L2JG23_TANCI</name>
<evidence type="ECO:0000256" key="1">
    <source>
        <dbReference type="SAM" id="MobiDB-lite"/>
    </source>
</evidence>
<keyword evidence="3" id="KW-0695">RNA-directed DNA polymerase</keyword>
<dbReference type="InterPro" id="IPR056924">
    <property type="entry name" value="SH3_Tf2-1"/>
</dbReference>
<accession>A0A6L2JG23</accession>
<evidence type="ECO:0000313" key="3">
    <source>
        <dbReference type="EMBL" id="GEU35958.1"/>
    </source>
</evidence>
<sequence>MSSPNYHTLDIEDAFTSNFSDYIMASPDYVLASPRKTFLESSNDSFGFVPIALPTLSPFHDDYMKVMHAYYAKESPIPPPVIVPPSPMLLPMFNPQEFFLLEELLPPKKRGQSSFPVRLIISTPLDYPFDEPIFTKFDIIIPMPPKRTSTSAEPTMTQDTIRQLVANSVAAALEAQAATMANTDNLNRNTRPRKTPVAKRGNYKEIISCQPFYFNSTEGVVGLIRWFERTELVFSRSNCAEENKVTYANGTVTASKPQTLEEAINISQRLMDKIIECGSMQGTTNHKRRFDDRRSSNNNNNYPNNRFNNYQNHHNNNSSRNNDYRQQQNRMLETFRSYAATLTENSGYTGNHPLCKKCTLHHTGRCTVKCNACNKVGDVTRNFKNKGPVPRSNQQPVLKLCEALILALPEGNDDFVVYCDASHQAQTEAIKEENIKAKNLRGMDKTFEIRPDGTCCIKYRSWLPLFEAIWLTSTTRDSYVEVGKNNDGFVSKRPKTSNGHDTRFWLSLQDALGTQLDMSTAYHPETDGKSERTIQTHEDMLRACVIYFGKGWEKHLPLKIVQIRQRLQAARDRLRSYGKLRGKPLEFQVRDRVMLKVSPYKGVIRFEKQRKLNPQYIGPFITLERIGPVAYKLELPKELSNIHNTFYISNLKKCLSNESLVIPMKELRLDDKLNFVEEPVEIMDREVVTDIIKRDKIQAKPNKTEHKTESVEKSKINQSQP</sequence>
<dbReference type="InterPro" id="IPR012337">
    <property type="entry name" value="RNaseH-like_sf"/>
</dbReference>
<reference evidence="3" key="1">
    <citation type="journal article" date="2019" name="Sci. Rep.">
        <title>Draft genome of Tanacetum cinerariifolium, the natural source of mosquito coil.</title>
        <authorList>
            <person name="Yamashiro T."/>
            <person name="Shiraishi A."/>
            <person name="Satake H."/>
            <person name="Nakayama K."/>
        </authorList>
    </citation>
    <scope>NUCLEOTIDE SEQUENCE</scope>
</reference>
<organism evidence="3">
    <name type="scientific">Tanacetum cinerariifolium</name>
    <name type="common">Dalmatian daisy</name>
    <name type="synonym">Chrysanthemum cinerariifolium</name>
    <dbReference type="NCBI Taxonomy" id="118510"/>
    <lineage>
        <taxon>Eukaryota</taxon>
        <taxon>Viridiplantae</taxon>
        <taxon>Streptophyta</taxon>
        <taxon>Embryophyta</taxon>
        <taxon>Tracheophyta</taxon>
        <taxon>Spermatophyta</taxon>
        <taxon>Magnoliopsida</taxon>
        <taxon>eudicotyledons</taxon>
        <taxon>Gunneridae</taxon>
        <taxon>Pentapetalae</taxon>
        <taxon>asterids</taxon>
        <taxon>campanulids</taxon>
        <taxon>Asterales</taxon>
        <taxon>Asteraceae</taxon>
        <taxon>Asteroideae</taxon>
        <taxon>Anthemideae</taxon>
        <taxon>Anthemidinae</taxon>
        <taxon>Tanacetum</taxon>
    </lineage>
</organism>
<keyword evidence="3" id="KW-0548">Nucleotidyltransferase</keyword>
<protein>
    <submittedName>
        <fullName evidence="3">Putative reverse transcriptase domain-containing protein</fullName>
    </submittedName>
</protein>
<dbReference type="AlphaFoldDB" id="A0A6L2JG23"/>
<keyword evidence="3" id="KW-0808">Transferase</keyword>
<proteinExistence type="predicted"/>
<dbReference type="SUPFAM" id="SSF53098">
    <property type="entry name" value="Ribonuclease H-like"/>
    <property type="match status" value="1"/>
</dbReference>
<dbReference type="EMBL" id="BKCJ010000753">
    <property type="protein sequence ID" value="GEU35958.1"/>
    <property type="molecule type" value="Genomic_DNA"/>
</dbReference>
<feature type="compositionally biased region" description="Low complexity" evidence="1">
    <location>
        <begin position="296"/>
        <end position="322"/>
    </location>
</feature>
<dbReference type="InterPro" id="IPR036397">
    <property type="entry name" value="RNaseH_sf"/>
</dbReference>
<evidence type="ECO:0000259" key="2">
    <source>
        <dbReference type="Pfam" id="PF24626"/>
    </source>
</evidence>